<evidence type="ECO:0008006" key="3">
    <source>
        <dbReference type="Google" id="ProtNLM"/>
    </source>
</evidence>
<dbReference type="Proteomes" id="UP000824120">
    <property type="component" value="Chromosome 9"/>
</dbReference>
<organism evidence="1 2">
    <name type="scientific">Solanum commersonii</name>
    <name type="common">Commerson's wild potato</name>
    <name type="synonym">Commerson's nightshade</name>
    <dbReference type="NCBI Taxonomy" id="4109"/>
    <lineage>
        <taxon>Eukaryota</taxon>
        <taxon>Viridiplantae</taxon>
        <taxon>Streptophyta</taxon>
        <taxon>Embryophyta</taxon>
        <taxon>Tracheophyta</taxon>
        <taxon>Spermatophyta</taxon>
        <taxon>Magnoliopsida</taxon>
        <taxon>eudicotyledons</taxon>
        <taxon>Gunneridae</taxon>
        <taxon>Pentapetalae</taxon>
        <taxon>asterids</taxon>
        <taxon>lamiids</taxon>
        <taxon>Solanales</taxon>
        <taxon>Solanaceae</taxon>
        <taxon>Solanoideae</taxon>
        <taxon>Solaneae</taxon>
        <taxon>Solanum</taxon>
    </lineage>
</organism>
<gene>
    <name evidence="1" type="ORF">H5410_045441</name>
</gene>
<keyword evidence="2" id="KW-1185">Reference proteome</keyword>
<name>A0A9J5XBM1_SOLCO</name>
<protein>
    <recommendedName>
        <fullName evidence="3">Reverse transcriptase domain-containing protein</fullName>
    </recommendedName>
</protein>
<dbReference type="EMBL" id="JACXVP010000009">
    <property type="protein sequence ID" value="KAG5585007.1"/>
    <property type="molecule type" value="Genomic_DNA"/>
</dbReference>
<evidence type="ECO:0000313" key="2">
    <source>
        <dbReference type="Proteomes" id="UP000824120"/>
    </source>
</evidence>
<comment type="caution">
    <text evidence="1">The sequence shown here is derived from an EMBL/GenBank/DDBJ whole genome shotgun (WGS) entry which is preliminary data.</text>
</comment>
<reference evidence="1 2" key="1">
    <citation type="submission" date="2020-09" db="EMBL/GenBank/DDBJ databases">
        <title>De no assembly of potato wild relative species, Solanum commersonii.</title>
        <authorList>
            <person name="Cho K."/>
        </authorList>
    </citation>
    <scope>NUCLEOTIDE SEQUENCE [LARGE SCALE GENOMIC DNA]</scope>
    <source>
        <strain evidence="1">LZ3.2</strain>
        <tissue evidence="1">Leaf</tissue>
    </source>
</reference>
<proteinExistence type="predicted"/>
<evidence type="ECO:0000313" key="1">
    <source>
        <dbReference type="EMBL" id="KAG5585007.1"/>
    </source>
</evidence>
<dbReference type="OrthoDB" id="1214248at2759"/>
<accession>A0A9J5XBM1</accession>
<dbReference type="AlphaFoldDB" id="A0A9J5XBM1"/>
<sequence>MTPDETKVKKVIFELNGESDCGLDGFTGVQMKRDKNTFGESPSAFGALRLLAKNYRIRYQSRRQIIGEIGTLGEPPKIPSRALNQVFQNTDFISYGISKWSEKLNHLAYADDTIIFDSVEKKTIALIMNVLKEYENQFGQKINKDKSYFYMFSKASNALIREVEEATCFVRGKFPIINLGCLISHAGMKKSHLNDLIKKFKKPFRFHKFWTAHEDFKKVVSLNWDAKISADPFLDIKKKIKNIKHGLSVWSRSTFGDIFQQLIIREEIARLKEKLFEDHPSEENRTVMRKAKFGEREKAEAEVDEDWCWLVDQGEIANEVVQFYQNQFLQDRDSTDLSPLAHIPKMEYEKHSGQKINKGKSFYYLHQKVALNISSLIV</sequence>